<protein>
    <submittedName>
        <fullName evidence="5">Endo-glucanase RCE3</fullName>
    </submittedName>
    <submittedName>
        <fullName evidence="4">Secreted protein</fullName>
    </submittedName>
</protein>
<dbReference type="OrthoDB" id="57538at2759"/>
<dbReference type="Pfam" id="PF00734">
    <property type="entry name" value="CBM_1"/>
    <property type="match status" value="2"/>
</dbReference>
<evidence type="ECO:0000256" key="1">
    <source>
        <dbReference type="ARBA" id="ARBA00022729"/>
    </source>
</evidence>
<feature type="domain" description="CBM1" evidence="3">
    <location>
        <begin position="162"/>
        <end position="198"/>
    </location>
</feature>
<dbReference type="EMBL" id="JNBR01001602">
    <property type="protein sequence ID" value="OQR85756.1"/>
    <property type="molecule type" value="Genomic_DNA"/>
</dbReference>
<dbReference type="InterPro" id="IPR000254">
    <property type="entry name" value="CBD"/>
</dbReference>
<dbReference type="SMART" id="SM00236">
    <property type="entry name" value="fCBD"/>
    <property type="match status" value="5"/>
</dbReference>
<dbReference type="SUPFAM" id="SSF57180">
    <property type="entry name" value="Cellulose-binding domain"/>
    <property type="match status" value="2"/>
</dbReference>
<gene>
    <name evidence="5" type="ORF">ACHHYP_11439</name>
</gene>
<keyword evidence="1 2" id="KW-0732">Signal</keyword>
<accession>A0A0A7CNZ8</accession>
<proteinExistence type="predicted"/>
<dbReference type="AlphaFoldDB" id="A0A0A7CNZ8"/>
<dbReference type="GO" id="GO:0030248">
    <property type="term" value="F:cellulose binding"/>
    <property type="evidence" value="ECO:0007669"/>
    <property type="project" value="InterPro"/>
</dbReference>
<dbReference type="InterPro" id="IPR035971">
    <property type="entry name" value="CBD_sf"/>
</dbReference>
<organism evidence="4">
    <name type="scientific">Achlya hypogyna</name>
    <name type="common">Oomycete</name>
    <name type="synonym">Protoachlya hypogyna</name>
    <dbReference type="NCBI Taxonomy" id="1202772"/>
    <lineage>
        <taxon>Eukaryota</taxon>
        <taxon>Sar</taxon>
        <taxon>Stramenopiles</taxon>
        <taxon>Oomycota</taxon>
        <taxon>Saprolegniomycetes</taxon>
        <taxon>Saprolegniales</taxon>
        <taxon>Achlyaceae</taxon>
        <taxon>Achlya</taxon>
    </lineage>
</organism>
<feature type="chain" id="PRO_5002038197" evidence="2">
    <location>
        <begin position="19"/>
        <end position="247"/>
    </location>
</feature>
<feature type="domain" description="CBM1" evidence="3">
    <location>
        <begin position="69"/>
        <end position="105"/>
    </location>
</feature>
<dbReference type="STRING" id="1202772.A0A0A7CNZ8"/>
<dbReference type="GO" id="GO:0005975">
    <property type="term" value="P:carbohydrate metabolic process"/>
    <property type="evidence" value="ECO:0007669"/>
    <property type="project" value="InterPro"/>
</dbReference>
<evidence type="ECO:0000313" key="6">
    <source>
        <dbReference type="Proteomes" id="UP000243579"/>
    </source>
</evidence>
<evidence type="ECO:0000259" key="3">
    <source>
        <dbReference type="PROSITE" id="PS51164"/>
    </source>
</evidence>
<evidence type="ECO:0000313" key="5">
    <source>
        <dbReference type="EMBL" id="OQR85756.1"/>
    </source>
</evidence>
<name>A0A0A7CNZ8_ACHHY</name>
<keyword evidence="6" id="KW-1185">Reference proteome</keyword>
<feature type="domain" description="CBM1" evidence="3">
    <location>
        <begin position="112"/>
        <end position="151"/>
    </location>
</feature>
<dbReference type="GO" id="GO:0005576">
    <property type="term" value="C:extracellular region"/>
    <property type="evidence" value="ECO:0007669"/>
    <property type="project" value="InterPro"/>
</dbReference>
<feature type="domain" description="CBM1" evidence="3">
    <location>
        <begin position="205"/>
        <end position="244"/>
    </location>
</feature>
<dbReference type="EMBL" id="KM038830">
    <property type="protein sequence ID" value="AIG56291.1"/>
    <property type="molecule type" value="Genomic_DNA"/>
</dbReference>
<reference evidence="4 6" key="1">
    <citation type="journal article" date="2014" name="Genome Biol. Evol.">
        <title>The secreted proteins of Achlya hypogyna and Thraustotheca clavata identify the ancestral oomycete secretome and reveal gene acquisitions by horizontal gene transfer.</title>
        <authorList>
            <person name="Misner I."/>
            <person name="Blouin N."/>
            <person name="Leonard G."/>
            <person name="Richards T.A."/>
            <person name="Lane C.E."/>
        </authorList>
    </citation>
    <scope>NUCLEOTIDE SEQUENCE</scope>
    <source>
        <strain evidence="4 6">ATCC 48635</strain>
    </source>
</reference>
<dbReference type="PROSITE" id="PS51164">
    <property type="entry name" value="CBM1_2"/>
    <property type="match status" value="4"/>
</dbReference>
<dbReference type="Proteomes" id="UP000243579">
    <property type="component" value="Unassembled WGS sequence"/>
</dbReference>
<evidence type="ECO:0000313" key="4">
    <source>
        <dbReference type="EMBL" id="AIG56291.1"/>
    </source>
</evidence>
<sequence length="247" mass="26621">MKTAAILALVAPTAVVVASKQCAEKYSQCNGQNWPLGVCCKDPSFSCNYKNQYLSLCEPKKEAMDVQAASVSVWGKCGGKGYNGDTTCAAGSTCVKLDDWYSQCQPTPAGPNELATWAQCGGTNNNFQANGKTCRAADKCFQHNSHYWQCIPKAELMAAEATEVDAWGQCGGKNYNGDTTCAAGNSCVKVDDWYSQCQPTPAGPNEIPTWSQCGGSLNNFNANGKTCRSSDECKVHNSYYWQCTPKK</sequence>
<evidence type="ECO:0000256" key="2">
    <source>
        <dbReference type="SAM" id="SignalP"/>
    </source>
</evidence>
<feature type="signal peptide" evidence="2">
    <location>
        <begin position="1"/>
        <end position="18"/>
    </location>
</feature>